<proteinExistence type="inferred from homology"/>
<protein>
    <recommendedName>
        <fullName evidence="5">Fungal lipase-type domain-containing protein</fullName>
    </recommendedName>
</protein>
<organism evidence="6 7">
    <name type="scientific">Fusarium falciforme</name>
    <dbReference type="NCBI Taxonomy" id="195108"/>
    <lineage>
        <taxon>Eukaryota</taxon>
        <taxon>Fungi</taxon>
        <taxon>Dikarya</taxon>
        <taxon>Ascomycota</taxon>
        <taxon>Pezizomycotina</taxon>
        <taxon>Sordariomycetes</taxon>
        <taxon>Hypocreomycetidae</taxon>
        <taxon>Hypocreales</taxon>
        <taxon>Nectriaceae</taxon>
        <taxon>Fusarium</taxon>
        <taxon>Fusarium solani species complex</taxon>
    </lineage>
</organism>
<dbReference type="SMR" id="A0A9W8R373"/>
<reference evidence="6" key="1">
    <citation type="submission" date="2022-09" db="EMBL/GenBank/DDBJ databases">
        <title>Fusarium specimens isolated from Avocado Roots.</title>
        <authorList>
            <person name="Stajich J."/>
            <person name="Roper C."/>
            <person name="Heimlech-Rivalta G."/>
        </authorList>
    </citation>
    <scope>NUCLEOTIDE SEQUENCE</scope>
    <source>
        <strain evidence="6">A02</strain>
    </source>
</reference>
<dbReference type="Gene3D" id="3.40.50.1820">
    <property type="entry name" value="alpha/beta hydrolase"/>
    <property type="match status" value="1"/>
</dbReference>
<dbReference type="PANTHER" id="PTHR45856">
    <property type="entry name" value="ALPHA/BETA-HYDROLASES SUPERFAMILY PROTEIN"/>
    <property type="match status" value="1"/>
</dbReference>
<dbReference type="Pfam" id="PF01764">
    <property type="entry name" value="Lipase_3"/>
    <property type="match status" value="1"/>
</dbReference>
<dbReference type="InterPro" id="IPR051218">
    <property type="entry name" value="Sec_MonoDiacylglyc_Lipase"/>
</dbReference>
<dbReference type="Proteomes" id="UP001152087">
    <property type="component" value="Unassembled WGS sequence"/>
</dbReference>
<dbReference type="SUPFAM" id="SSF53474">
    <property type="entry name" value="alpha/beta-Hydrolases"/>
    <property type="match status" value="1"/>
</dbReference>
<comment type="similarity">
    <text evidence="1">Belongs to the AB hydrolase superfamily. Lipase family. Class 3 subfamily.</text>
</comment>
<gene>
    <name evidence="6" type="ORF">NW755_009587</name>
</gene>
<evidence type="ECO:0000313" key="7">
    <source>
        <dbReference type="Proteomes" id="UP001152087"/>
    </source>
</evidence>
<evidence type="ECO:0000256" key="3">
    <source>
        <dbReference type="ARBA" id="ARBA00048461"/>
    </source>
</evidence>
<keyword evidence="7" id="KW-1185">Reference proteome</keyword>
<dbReference type="InterPro" id="IPR002921">
    <property type="entry name" value="Fungal_lipase-type"/>
</dbReference>
<dbReference type="OrthoDB" id="426718at2759"/>
<feature type="signal peptide" evidence="4">
    <location>
        <begin position="1"/>
        <end position="15"/>
    </location>
</feature>
<evidence type="ECO:0000313" key="6">
    <source>
        <dbReference type="EMBL" id="KAJ4183554.1"/>
    </source>
</evidence>
<evidence type="ECO:0000259" key="5">
    <source>
        <dbReference type="Pfam" id="PF01764"/>
    </source>
</evidence>
<feature type="domain" description="Fungal lipase-type" evidence="5">
    <location>
        <begin position="108"/>
        <end position="239"/>
    </location>
</feature>
<feature type="chain" id="PRO_5040774958" description="Fungal lipase-type domain-containing protein" evidence="4">
    <location>
        <begin position="16"/>
        <end position="349"/>
    </location>
</feature>
<dbReference type="EMBL" id="JAOQAV010000029">
    <property type="protein sequence ID" value="KAJ4183554.1"/>
    <property type="molecule type" value="Genomic_DNA"/>
</dbReference>
<accession>A0A9W8R373</accession>
<keyword evidence="4" id="KW-0732">Signal</keyword>
<name>A0A9W8R373_9HYPO</name>
<dbReference type="GO" id="GO:0006629">
    <property type="term" value="P:lipid metabolic process"/>
    <property type="evidence" value="ECO:0007669"/>
    <property type="project" value="InterPro"/>
</dbReference>
<comment type="catalytic activity">
    <reaction evidence="2">
        <text>a diacylglycerol + H2O = a monoacylglycerol + a fatty acid + H(+)</text>
        <dbReference type="Rhea" id="RHEA:32731"/>
        <dbReference type="ChEBI" id="CHEBI:15377"/>
        <dbReference type="ChEBI" id="CHEBI:15378"/>
        <dbReference type="ChEBI" id="CHEBI:17408"/>
        <dbReference type="ChEBI" id="CHEBI:18035"/>
        <dbReference type="ChEBI" id="CHEBI:28868"/>
    </reaction>
</comment>
<dbReference type="PANTHER" id="PTHR45856:SF11">
    <property type="entry name" value="FUNGAL LIPASE-LIKE DOMAIN-CONTAINING PROTEIN"/>
    <property type="match status" value="1"/>
</dbReference>
<evidence type="ECO:0000256" key="4">
    <source>
        <dbReference type="SAM" id="SignalP"/>
    </source>
</evidence>
<comment type="catalytic activity">
    <reaction evidence="3">
        <text>a monoacylglycerol + H2O = glycerol + a fatty acid + H(+)</text>
        <dbReference type="Rhea" id="RHEA:15245"/>
        <dbReference type="ChEBI" id="CHEBI:15377"/>
        <dbReference type="ChEBI" id="CHEBI:15378"/>
        <dbReference type="ChEBI" id="CHEBI:17408"/>
        <dbReference type="ChEBI" id="CHEBI:17754"/>
        <dbReference type="ChEBI" id="CHEBI:28868"/>
    </reaction>
</comment>
<dbReference type="InterPro" id="IPR029058">
    <property type="entry name" value="AB_hydrolase_fold"/>
</dbReference>
<evidence type="ECO:0000256" key="2">
    <source>
        <dbReference type="ARBA" id="ARBA00047591"/>
    </source>
</evidence>
<comment type="caution">
    <text evidence="6">The sequence shown here is derived from an EMBL/GenBank/DDBJ whole genome shotgun (WGS) entry which is preliminary data.</text>
</comment>
<sequence>MRLLPLLSVVTLAAASPIASVQEYTDALEKRAITASQLDYENFKFYIQHGAAAYCNSETASGQKITCSDNGCKGVEANNAIIVASFVSGKGTGIGGYVSTDNVRKEIVLSIRGSSNIRNWLTNVDFGQSSCSYVRDCGVHTGFRNAWDEIAQRARDAVAKARTMNPSYKVIATGHSLGGAVATLGAADLRSKGTAVDIFTFGAPRVGNAELSAFITAQAGGEFRVTHGRDPVPRLPPIVFGYRHTSPEYWLAGGASTKIDYTVNDIKVCEGAANLACNGGTLGLDIIAHLRYFQDTDACTAGGISWKRGDKAKRDEIPKRQEGMTDEELEQKLNDYVAMDKEYVDSHKI</sequence>
<dbReference type="CDD" id="cd00519">
    <property type="entry name" value="Lipase_3"/>
    <property type="match status" value="1"/>
</dbReference>
<dbReference type="AlphaFoldDB" id="A0A9W8R373"/>
<evidence type="ECO:0000256" key="1">
    <source>
        <dbReference type="ARBA" id="ARBA00043996"/>
    </source>
</evidence>